<feature type="compositionally biased region" description="Basic and acidic residues" evidence="1">
    <location>
        <begin position="29"/>
        <end position="41"/>
    </location>
</feature>
<comment type="caution">
    <text evidence="2">The sequence shown here is derived from an EMBL/GenBank/DDBJ whole genome shotgun (WGS) entry which is preliminary data.</text>
</comment>
<feature type="compositionally biased region" description="Polar residues" evidence="1">
    <location>
        <begin position="1"/>
        <end position="11"/>
    </location>
</feature>
<evidence type="ECO:0000256" key="1">
    <source>
        <dbReference type="SAM" id="MobiDB-lite"/>
    </source>
</evidence>
<sequence>MLGPRQQQGTPSGAGWHVCNDNPAPGRPCQRERERLGGNRRFDPITLSAEHSNLGLPTALQLNTFHSCVPLSESPESALPLPAMVSAGSGDPAGAESEVPFDLIPSHPNSSNAPQPKQLNL</sequence>
<feature type="compositionally biased region" description="Polar residues" evidence="1">
    <location>
        <begin position="107"/>
        <end position="121"/>
    </location>
</feature>
<evidence type="ECO:0000313" key="2">
    <source>
        <dbReference type="EMBL" id="KAJ8341628.1"/>
    </source>
</evidence>
<accession>A0A9Q1EMQ3</accession>
<keyword evidence="3" id="KW-1185">Reference proteome</keyword>
<feature type="region of interest" description="Disordered" evidence="1">
    <location>
        <begin position="1"/>
        <end position="41"/>
    </location>
</feature>
<organism evidence="2 3">
    <name type="scientific">Synaphobranchus kaupii</name>
    <name type="common">Kaup's arrowtooth eel</name>
    <dbReference type="NCBI Taxonomy" id="118154"/>
    <lineage>
        <taxon>Eukaryota</taxon>
        <taxon>Metazoa</taxon>
        <taxon>Chordata</taxon>
        <taxon>Craniata</taxon>
        <taxon>Vertebrata</taxon>
        <taxon>Euteleostomi</taxon>
        <taxon>Actinopterygii</taxon>
        <taxon>Neopterygii</taxon>
        <taxon>Teleostei</taxon>
        <taxon>Anguilliformes</taxon>
        <taxon>Synaphobranchidae</taxon>
        <taxon>Synaphobranchus</taxon>
    </lineage>
</organism>
<name>A0A9Q1EMQ3_SYNKA</name>
<protein>
    <submittedName>
        <fullName evidence="2">Uncharacterized protein</fullName>
    </submittedName>
</protein>
<dbReference type="EMBL" id="JAINUF010000015">
    <property type="protein sequence ID" value="KAJ8341628.1"/>
    <property type="molecule type" value="Genomic_DNA"/>
</dbReference>
<evidence type="ECO:0000313" key="3">
    <source>
        <dbReference type="Proteomes" id="UP001152622"/>
    </source>
</evidence>
<dbReference type="AlphaFoldDB" id="A0A9Q1EMQ3"/>
<gene>
    <name evidence="2" type="ORF">SKAU_G00339190</name>
</gene>
<reference evidence="2" key="1">
    <citation type="journal article" date="2023" name="Science">
        <title>Genome structures resolve the early diversification of teleost fishes.</title>
        <authorList>
            <person name="Parey E."/>
            <person name="Louis A."/>
            <person name="Montfort J."/>
            <person name="Bouchez O."/>
            <person name="Roques C."/>
            <person name="Iampietro C."/>
            <person name="Lluch J."/>
            <person name="Castinel A."/>
            <person name="Donnadieu C."/>
            <person name="Desvignes T."/>
            <person name="Floi Bucao C."/>
            <person name="Jouanno E."/>
            <person name="Wen M."/>
            <person name="Mejri S."/>
            <person name="Dirks R."/>
            <person name="Jansen H."/>
            <person name="Henkel C."/>
            <person name="Chen W.J."/>
            <person name="Zahm M."/>
            <person name="Cabau C."/>
            <person name="Klopp C."/>
            <person name="Thompson A.W."/>
            <person name="Robinson-Rechavi M."/>
            <person name="Braasch I."/>
            <person name="Lecointre G."/>
            <person name="Bobe J."/>
            <person name="Postlethwait J.H."/>
            <person name="Berthelot C."/>
            <person name="Roest Crollius H."/>
            <person name="Guiguen Y."/>
        </authorList>
    </citation>
    <scope>NUCLEOTIDE SEQUENCE</scope>
    <source>
        <strain evidence="2">WJC10195</strain>
    </source>
</reference>
<proteinExistence type="predicted"/>
<dbReference type="Proteomes" id="UP001152622">
    <property type="component" value="Chromosome 15"/>
</dbReference>
<feature type="region of interest" description="Disordered" evidence="1">
    <location>
        <begin position="72"/>
        <end position="121"/>
    </location>
</feature>